<name>W6XXV5_COCC2</name>
<sequence length="90" mass="10450">MCRDLSYIEKEQLRRTYTRRCFAYCAPSHRPERLSSAGSYYTASSSHYKSQGEMRSISGNFNAPTEIEVERQRSHSKRSRGMGKTFTTKI</sequence>
<dbReference type="Proteomes" id="UP000053841">
    <property type="component" value="Unassembled WGS sequence"/>
</dbReference>
<reference evidence="2 3" key="1">
    <citation type="journal article" date="2013" name="PLoS Genet.">
        <title>Comparative genome structure, secondary metabolite, and effector coding capacity across Cochliobolus pathogens.</title>
        <authorList>
            <person name="Condon B.J."/>
            <person name="Leng Y."/>
            <person name="Wu D."/>
            <person name="Bushley K.E."/>
            <person name="Ohm R.A."/>
            <person name="Otillar R."/>
            <person name="Martin J."/>
            <person name="Schackwitz W."/>
            <person name="Grimwood J."/>
            <person name="MohdZainudin N."/>
            <person name="Xue C."/>
            <person name="Wang R."/>
            <person name="Manning V.A."/>
            <person name="Dhillon B."/>
            <person name="Tu Z.J."/>
            <person name="Steffenson B.J."/>
            <person name="Salamov A."/>
            <person name="Sun H."/>
            <person name="Lowry S."/>
            <person name="LaButti K."/>
            <person name="Han J."/>
            <person name="Copeland A."/>
            <person name="Lindquist E."/>
            <person name="Barry K."/>
            <person name="Schmutz J."/>
            <person name="Baker S.E."/>
            <person name="Ciuffetti L.M."/>
            <person name="Grigoriev I.V."/>
            <person name="Zhong S."/>
            <person name="Turgeon B.G."/>
        </authorList>
    </citation>
    <scope>NUCLEOTIDE SEQUENCE [LARGE SCALE GENOMIC DNA]</scope>
    <source>
        <strain evidence="2 3">26-R-13</strain>
    </source>
</reference>
<accession>W6XXV5</accession>
<dbReference type="AlphaFoldDB" id="W6XXV5"/>
<keyword evidence="3" id="KW-1185">Reference proteome</keyword>
<gene>
    <name evidence="2" type="ORF">COCCADRAFT_99053</name>
</gene>
<organism evidence="2 3">
    <name type="scientific">Cochliobolus carbonum (strain 26-R-13)</name>
    <name type="common">Maize leaf spot fungus</name>
    <name type="synonym">Bipolaris zeicola</name>
    <dbReference type="NCBI Taxonomy" id="930089"/>
    <lineage>
        <taxon>Eukaryota</taxon>
        <taxon>Fungi</taxon>
        <taxon>Dikarya</taxon>
        <taxon>Ascomycota</taxon>
        <taxon>Pezizomycotina</taxon>
        <taxon>Dothideomycetes</taxon>
        <taxon>Pleosporomycetidae</taxon>
        <taxon>Pleosporales</taxon>
        <taxon>Pleosporineae</taxon>
        <taxon>Pleosporaceae</taxon>
        <taxon>Bipolaris</taxon>
    </lineage>
</organism>
<dbReference type="GeneID" id="19154719"/>
<proteinExistence type="predicted"/>
<protein>
    <submittedName>
        <fullName evidence="2">Uncharacterized protein</fullName>
    </submittedName>
</protein>
<dbReference type="HOGENOM" id="CLU_2440523_0_0_1"/>
<dbReference type="RefSeq" id="XP_007713401.1">
    <property type="nucleotide sequence ID" value="XM_007715211.1"/>
</dbReference>
<feature type="region of interest" description="Disordered" evidence="1">
    <location>
        <begin position="51"/>
        <end position="90"/>
    </location>
</feature>
<evidence type="ECO:0000313" key="3">
    <source>
        <dbReference type="Proteomes" id="UP000053841"/>
    </source>
</evidence>
<dbReference type="OrthoDB" id="3800779at2759"/>
<dbReference type="EMBL" id="KI964637">
    <property type="protein sequence ID" value="EUC32277.1"/>
    <property type="molecule type" value="Genomic_DNA"/>
</dbReference>
<dbReference type="KEGG" id="bze:COCCADRAFT_99053"/>
<evidence type="ECO:0000256" key="1">
    <source>
        <dbReference type="SAM" id="MobiDB-lite"/>
    </source>
</evidence>
<evidence type="ECO:0000313" key="2">
    <source>
        <dbReference type="EMBL" id="EUC32277.1"/>
    </source>
</evidence>